<protein>
    <submittedName>
        <fullName evidence="2">Uncharacterized protein</fullName>
    </submittedName>
</protein>
<organism evidence="2 3">
    <name type="scientific">Acacia crassicarpa</name>
    <name type="common">northern wattle</name>
    <dbReference type="NCBI Taxonomy" id="499986"/>
    <lineage>
        <taxon>Eukaryota</taxon>
        <taxon>Viridiplantae</taxon>
        <taxon>Streptophyta</taxon>
        <taxon>Embryophyta</taxon>
        <taxon>Tracheophyta</taxon>
        <taxon>Spermatophyta</taxon>
        <taxon>Magnoliopsida</taxon>
        <taxon>eudicotyledons</taxon>
        <taxon>Gunneridae</taxon>
        <taxon>Pentapetalae</taxon>
        <taxon>rosids</taxon>
        <taxon>fabids</taxon>
        <taxon>Fabales</taxon>
        <taxon>Fabaceae</taxon>
        <taxon>Caesalpinioideae</taxon>
        <taxon>mimosoid clade</taxon>
        <taxon>Acacieae</taxon>
        <taxon>Acacia</taxon>
    </lineage>
</organism>
<comment type="caution">
    <text evidence="2">The sequence shown here is derived from an EMBL/GenBank/DDBJ whole genome shotgun (WGS) entry which is preliminary data.</text>
</comment>
<evidence type="ECO:0000313" key="2">
    <source>
        <dbReference type="EMBL" id="KAK4255738.1"/>
    </source>
</evidence>
<name>A0AAE1IRZ5_9FABA</name>
<evidence type="ECO:0000313" key="3">
    <source>
        <dbReference type="Proteomes" id="UP001293593"/>
    </source>
</evidence>
<dbReference type="Proteomes" id="UP001293593">
    <property type="component" value="Unassembled WGS sequence"/>
</dbReference>
<dbReference type="EMBL" id="JAWXYG010000013">
    <property type="protein sequence ID" value="KAK4255738.1"/>
    <property type="molecule type" value="Genomic_DNA"/>
</dbReference>
<dbReference type="AlphaFoldDB" id="A0AAE1IRZ5"/>
<proteinExistence type="predicted"/>
<evidence type="ECO:0000256" key="1">
    <source>
        <dbReference type="SAM" id="MobiDB-lite"/>
    </source>
</evidence>
<sequence>MADAMRINGARISVPDFDLRYKVSRIFAHLVKFAVDSAVDGSRLLIPGKKRAQTTVQEKLMDVPLSAPLMAKKTPDVKVANNIPYQMKMQEVEEELNNLKQRYETSPNCVDGSQPPKKPSDDDLNTVDILKKNERRVFIRSRL</sequence>
<gene>
    <name evidence="2" type="ORF">QN277_008698</name>
</gene>
<reference evidence="2" key="1">
    <citation type="submission" date="2023-10" db="EMBL/GenBank/DDBJ databases">
        <title>Chromosome-level genome of the transformable northern wattle, Acacia crassicarpa.</title>
        <authorList>
            <person name="Massaro I."/>
            <person name="Sinha N.R."/>
            <person name="Poethig S."/>
            <person name="Leichty A.R."/>
        </authorList>
    </citation>
    <scope>NUCLEOTIDE SEQUENCE</scope>
    <source>
        <strain evidence="2">Acra3RX</strain>
        <tissue evidence="2">Leaf</tissue>
    </source>
</reference>
<feature type="region of interest" description="Disordered" evidence="1">
    <location>
        <begin position="104"/>
        <end position="125"/>
    </location>
</feature>
<keyword evidence="3" id="KW-1185">Reference proteome</keyword>
<accession>A0AAE1IRZ5</accession>